<feature type="compositionally biased region" description="Basic and acidic residues" evidence="1">
    <location>
        <begin position="114"/>
        <end position="126"/>
    </location>
</feature>
<feature type="region of interest" description="Disordered" evidence="1">
    <location>
        <begin position="37"/>
        <end position="78"/>
    </location>
</feature>
<accession>A0A8T3VEP6</accession>
<dbReference type="Proteomes" id="UP000762703">
    <property type="component" value="Unassembled WGS sequence"/>
</dbReference>
<protein>
    <submittedName>
        <fullName evidence="2">Uncharacterized protein</fullName>
    </submittedName>
</protein>
<evidence type="ECO:0000313" key="3">
    <source>
        <dbReference type="Proteomes" id="UP000762703"/>
    </source>
</evidence>
<comment type="caution">
    <text evidence="2">The sequence shown here is derived from an EMBL/GenBank/DDBJ whole genome shotgun (WGS) entry which is preliminary data.</text>
</comment>
<organism evidence="2 3">
    <name type="scientific">Methanobrevibacter millerae</name>
    <dbReference type="NCBI Taxonomy" id="230361"/>
    <lineage>
        <taxon>Archaea</taxon>
        <taxon>Methanobacteriati</taxon>
        <taxon>Methanobacteriota</taxon>
        <taxon>Methanomada group</taxon>
        <taxon>Methanobacteria</taxon>
        <taxon>Methanobacteriales</taxon>
        <taxon>Methanobacteriaceae</taxon>
        <taxon>Methanobrevibacter</taxon>
    </lineage>
</organism>
<name>A0A8T3VEP6_9EURY</name>
<evidence type="ECO:0000313" key="2">
    <source>
        <dbReference type="EMBL" id="MBE6505662.1"/>
    </source>
</evidence>
<feature type="region of interest" description="Disordered" evidence="1">
    <location>
        <begin position="95"/>
        <end position="129"/>
    </location>
</feature>
<proteinExistence type="predicted"/>
<dbReference type="EMBL" id="SUTE01000062">
    <property type="protein sequence ID" value="MBE6505662.1"/>
    <property type="molecule type" value="Genomic_DNA"/>
</dbReference>
<sequence>MNKRQNIVLMFLIVMLSFAIISEVSAVALDDVETGESGLNGPDGSFNSAGPQIPSERLHKVSDGPVGDPHSNNQTSLNDVSYETDEHMNLYEQNHEKSHDSGIQDIGNKGDFSQGEKIHPDSRFDETAAPGFVDNRSCEVIGDITSELIGMDNISSAFKNDRKGNFNNLPFNGLLPPENISYDVVFNHFEFKEKVDLDNFNMDLPFENKTPNKLNSFLTHNKDIPIFENESARVNDAIPANSHLDFLPEINETQGFENTHFPNSNIHNSIPVWNSINRMKSDFNKLDLKHEGNFTPKLMEGLKL</sequence>
<reference evidence="2" key="1">
    <citation type="submission" date="2019-04" db="EMBL/GenBank/DDBJ databases">
        <title>Evolution of Biomass-Degrading Anaerobic Consortia Revealed by Metagenomics.</title>
        <authorList>
            <person name="Peng X."/>
        </authorList>
    </citation>
    <scope>NUCLEOTIDE SEQUENCE</scope>
    <source>
        <strain evidence="2">SIG12</strain>
    </source>
</reference>
<dbReference type="RefSeq" id="WP_303737311.1">
    <property type="nucleotide sequence ID" value="NZ_SUTE01000062.1"/>
</dbReference>
<dbReference type="AlphaFoldDB" id="A0A8T3VEP6"/>
<gene>
    <name evidence="2" type="ORF">E7Z73_07995</name>
</gene>
<evidence type="ECO:0000256" key="1">
    <source>
        <dbReference type="SAM" id="MobiDB-lite"/>
    </source>
</evidence>